<organism evidence="2 3">
    <name type="scientific">Actinacidiphila guanduensis</name>
    <dbReference type="NCBI Taxonomy" id="310781"/>
    <lineage>
        <taxon>Bacteria</taxon>
        <taxon>Bacillati</taxon>
        <taxon>Actinomycetota</taxon>
        <taxon>Actinomycetes</taxon>
        <taxon>Kitasatosporales</taxon>
        <taxon>Streptomycetaceae</taxon>
        <taxon>Actinacidiphila</taxon>
    </lineage>
</organism>
<dbReference type="Proteomes" id="UP000199341">
    <property type="component" value="Unassembled WGS sequence"/>
</dbReference>
<protein>
    <recommendedName>
        <fullName evidence="1">DUF4240 domain-containing protein</fullName>
    </recommendedName>
</protein>
<dbReference type="OrthoDB" id="6200718at2"/>
<dbReference type="STRING" id="310781.SAMN05216259_109103"/>
<proteinExistence type="predicted"/>
<evidence type="ECO:0000313" key="3">
    <source>
        <dbReference type="Proteomes" id="UP000199341"/>
    </source>
</evidence>
<dbReference type="Pfam" id="PF14024">
    <property type="entry name" value="DUF4240"/>
    <property type="match status" value="1"/>
</dbReference>
<evidence type="ECO:0000259" key="1">
    <source>
        <dbReference type="Pfam" id="PF14024"/>
    </source>
</evidence>
<dbReference type="InterPro" id="IPR025334">
    <property type="entry name" value="DUF4240"/>
</dbReference>
<dbReference type="EMBL" id="FNIE01000009">
    <property type="protein sequence ID" value="SDO34627.1"/>
    <property type="molecule type" value="Genomic_DNA"/>
</dbReference>
<accession>A0A1H0IT60</accession>
<dbReference type="RefSeq" id="WP_093786014.1">
    <property type="nucleotide sequence ID" value="NZ_FNIE01000009.1"/>
</dbReference>
<keyword evidence="3" id="KW-1185">Reference proteome</keyword>
<dbReference type="AlphaFoldDB" id="A0A1H0IT60"/>
<name>A0A1H0IT60_9ACTN</name>
<reference evidence="2 3" key="1">
    <citation type="submission" date="2016-10" db="EMBL/GenBank/DDBJ databases">
        <authorList>
            <person name="de Groot N.N."/>
        </authorList>
    </citation>
    <scope>NUCLEOTIDE SEQUENCE [LARGE SCALE GENOMIC DNA]</scope>
    <source>
        <strain evidence="2 3">CGMCC 4.2022</strain>
    </source>
</reference>
<gene>
    <name evidence="2" type="ORF">SAMN05216259_109103</name>
</gene>
<evidence type="ECO:0000313" key="2">
    <source>
        <dbReference type="EMBL" id="SDO34627.1"/>
    </source>
</evidence>
<feature type="domain" description="DUF4240" evidence="1">
    <location>
        <begin position="1"/>
        <end position="136"/>
    </location>
</feature>
<sequence length="189" mass="20448">MDDDEFWGLIDKARAQADGADSADPAEGFAPVLVELLTGRSAEEILDYQERFAAAHRAVHREDVWAAAHLIGGGCSDDAFIDFRAGLIALGRDWYERVAACPDELAEHPLVRAAAATGDDYAVFSAEAGYCAAAAYLLSHGDTAAFHAAWDRRHPEPQRPGPPAGERFDVDDPAEMARRLPRLSALFAL</sequence>